<dbReference type="Pfam" id="PF02397">
    <property type="entry name" value="Bac_transf"/>
    <property type="match status" value="1"/>
</dbReference>
<dbReference type="InterPro" id="IPR003362">
    <property type="entry name" value="Bact_transf"/>
</dbReference>
<dbReference type="KEGG" id="ccs:CCNA_02467"/>
<evidence type="ECO:0000256" key="7">
    <source>
        <dbReference type="ARBA" id="ARBA00023169"/>
    </source>
</evidence>
<accession>A0A0H3CAQ7</accession>
<keyword evidence="3" id="KW-0808">Transferase</keyword>
<organism evidence="10 11">
    <name type="scientific">Caulobacter vibrioides (strain NA1000 / CB15N)</name>
    <name type="common">Caulobacter crescentus</name>
    <dbReference type="NCBI Taxonomy" id="565050"/>
    <lineage>
        <taxon>Bacteria</taxon>
        <taxon>Pseudomonadati</taxon>
        <taxon>Pseudomonadota</taxon>
        <taxon>Alphaproteobacteria</taxon>
        <taxon>Caulobacterales</taxon>
        <taxon>Caulobacteraceae</taxon>
        <taxon>Caulobacter</taxon>
    </lineage>
</organism>
<feature type="transmembrane region" description="Helical" evidence="8">
    <location>
        <begin position="32"/>
        <end position="55"/>
    </location>
</feature>
<dbReference type="PANTHER" id="PTHR30576">
    <property type="entry name" value="COLANIC BIOSYNTHESIS UDP-GLUCOSE LIPID CARRIER TRANSFERASE"/>
    <property type="match status" value="1"/>
</dbReference>
<dbReference type="RefSeq" id="YP_002517840.1">
    <property type="nucleotide sequence ID" value="NC_011916.1"/>
</dbReference>
<proteinExistence type="inferred from homology"/>
<evidence type="ECO:0000313" key="11">
    <source>
        <dbReference type="Proteomes" id="UP000001364"/>
    </source>
</evidence>
<dbReference type="NCBIfam" id="TIGR03025">
    <property type="entry name" value="EPS_sugtrans"/>
    <property type="match status" value="1"/>
</dbReference>
<dbReference type="GO" id="GO:0089702">
    <property type="term" value="F:undecaprenyl-phosphate glucose phosphotransferase activity"/>
    <property type="evidence" value="ECO:0007669"/>
    <property type="project" value="TreeGrafter"/>
</dbReference>
<evidence type="ECO:0000256" key="4">
    <source>
        <dbReference type="ARBA" id="ARBA00022692"/>
    </source>
</evidence>
<gene>
    <name evidence="10" type="primary">pssZ</name>
    <name evidence="10" type="ordered locus">CCNA_02467</name>
</gene>
<dbReference type="PATRIC" id="fig|565050.3.peg.2422"/>
<keyword evidence="11" id="KW-1185">Reference proteome</keyword>
<evidence type="ECO:0000259" key="9">
    <source>
        <dbReference type="Pfam" id="PF02397"/>
    </source>
</evidence>
<dbReference type="GO" id="GO:0016020">
    <property type="term" value="C:membrane"/>
    <property type="evidence" value="ECO:0007669"/>
    <property type="project" value="UniProtKB-SubCell"/>
</dbReference>
<comment type="similarity">
    <text evidence="2">Belongs to the bacterial sugar transferase family.</text>
</comment>
<reference evidence="10 11" key="1">
    <citation type="journal article" date="2010" name="J. Bacteriol.">
        <title>The genetic basis of laboratory adaptation in Caulobacter crescentus.</title>
        <authorList>
            <person name="Marks M.E."/>
            <person name="Castro-Rojas C.M."/>
            <person name="Teiling C."/>
            <person name="Du L."/>
            <person name="Kapatral V."/>
            <person name="Walunas T.L."/>
            <person name="Crosson S."/>
        </authorList>
    </citation>
    <scope>NUCLEOTIDE SEQUENCE [LARGE SCALE GENOMIC DNA]</scope>
    <source>
        <strain evidence="11">NA1000 / CB15N</strain>
    </source>
</reference>
<evidence type="ECO:0000313" key="10">
    <source>
        <dbReference type="EMBL" id="ACL95932.1"/>
    </source>
</evidence>
<keyword evidence="4 8" id="KW-0812">Transmembrane</keyword>
<dbReference type="EMBL" id="CP001340">
    <property type="protein sequence ID" value="ACL95932.1"/>
    <property type="molecule type" value="Genomic_DNA"/>
</dbReference>
<dbReference type="HOGENOM" id="CLU_024920_1_2_5"/>
<evidence type="ECO:0000256" key="8">
    <source>
        <dbReference type="SAM" id="Phobius"/>
    </source>
</evidence>
<sequence length="217" mass="23799">MLIVSNPTAEQRTCAVKASPVAKDPLKRAMDIVVAGGALLFFAPLLLLVAILIKLESPGPVLFRQSRGGLNGQAFTIFKFRSMRCQENGAEVVQAKRDDDRITTIGRFIRKTSIDELPQLLNVLRGDMSIVGPRPHALAHDEHYGALIANYHLRFRTRPGLTGLAQIKGLRGGTSAVDAMAARIDADNEYIERWTLGGDVKILLMTVPHLLMAENAY</sequence>
<protein>
    <submittedName>
        <fullName evidence="10">Polyisoprenylphosphate hexose-1-phosphotransferase pssZ</fullName>
    </submittedName>
</protein>
<keyword evidence="5 8" id="KW-1133">Transmembrane helix</keyword>
<keyword evidence="6 8" id="KW-0472">Membrane</keyword>
<evidence type="ECO:0000256" key="6">
    <source>
        <dbReference type="ARBA" id="ARBA00023136"/>
    </source>
</evidence>
<feature type="domain" description="Bacterial sugar transferase" evidence="9">
    <location>
        <begin position="27"/>
        <end position="211"/>
    </location>
</feature>
<dbReference type="GO" id="GO:0009242">
    <property type="term" value="P:colanic acid biosynthetic process"/>
    <property type="evidence" value="ECO:0007669"/>
    <property type="project" value="TreeGrafter"/>
</dbReference>
<dbReference type="PhylomeDB" id="A0A0H3CAQ7"/>
<evidence type="ECO:0000256" key="3">
    <source>
        <dbReference type="ARBA" id="ARBA00022679"/>
    </source>
</evidence>
<comment type="subcellular location">
    <subcellularLocation>
        <location evidence="1">Membrane</location>
        <topology evidence="1">Multi-pass membrane protein</topology>
    </subcellularLocation>
</comment>
<name>A0A0H3CAQ7_CAUVN</name>
<dbReference type="AlphaFoldDB" id="A0A0H3CAQ7"/>
<dbReference type="GO" id="GO:0000271">
    <property type="term" value="P:polysaccharide biosynthetic process"/>
    <property type="evidence" value="ECO:0007669"/>
    <property type="project" value="UniProtKB-KW"/>
</dbReference>
<evidence type="ECO:0000256" key="5">
    <source>
        <dbReference type="ARBA" id="ARBA00022989"/>
    </source>
</evidence>
<dbReference type="InterPro" id="IPR017475">
    <property type="entry name" value="EPS_sugar_tfrase"/>
</dbReference>
<dbReference type="RefSeq" id="WP_012640481.1">
    <property type="nucleotide sequence ID" value="NC_011916.1"/>
</dbReference>
<dbReference type="GeneID" id="7330619"/>
<evidence type="ECO:0000256" key="2">
    <source>
        <dbReference type="ARBA" id="ARBA00006464"/>
    </source>
</evidence>
<dbReference type="PANTHER" id="PTHR30576:SF21">
    <property type="entry name" value="UDP-GLUCOSE:UNDECAPRENYL-PHOSPHATE GLUCOSE-1-PHOSPHATE TRANSFERASE"/>
    <property type="match status" value="1"/>
</dbReference>
<dbReference type="OrthoDB" id="9808602at2"/>
<dbReference type="Proteomes" id="UP000001364">
    <property type="component" value="Chromosome"/>
</dbReference>
<evidence type="ECO:0000256" key="1">
    <source>
        <dbReference type="ARBA" id="ARBA00004141"/>
    </source>
</evidence>
<keyword evidence="7" id="KW-0270">Exopolysaccharide synthesis</keyword>